<evidence type="ECO:0000256" key="1">
    <source>
        <dbReference type="SAM" id="Phobius"/>
    </source>
</evidence>
<keyword evidence="1" id="KW-0812">Transmembrane</keyword>
<accession>A0A6A6C0K6</accession>
<dbReference type="Proteomes" id="UP000799537">
    <property type="component" value="Unassembled WGS sequence"/>
</dbReference>
<dbReference type="AlphaFoldDB" id="A0A6A6C0K6"/>
<keyword evidence="3" id="KW-1185">Reference proteome</keyword>
<feature type="transmembrane region" description="Helical" evidence="1">
    <location>
        <begin position="110"/>
        <end position="138"/>
    </location>
</feature>
<organism evidence="2 3">
    <name type="scientific">Zasmidium cellare ATCC 36951</name>
    <dbReference type="NCBI Taxonomy" id="1080233"/>
    <lineage>
        <taxon>Eukaryota</taxon>
        <taxon>Fungi</taxon>
        <taxon>Dikarya</taxon>
        <taxon>Ascomycota</taxon>
        <taxon>Pezizomycotina</taxon>
        <taxon>Dothideomycetes</taxon>
        <taxon>Dothideomycetidae</taxon>
        <taxon>Mycosphaerellales</taxon>
        <taxon>Mycosphaerellaceae</taxon>
        <taxon>Zasmidium</taxon>
    </lineage>
</organism>
<gene>
    <name evidence="2" type="ORF">M409DRAFT_29852</name>
</gene>
<protein>
    <submittedName>
        <fullName evidence="2">Uncharacterized protein</fullName>
    </submittedName>
</protein>
<dbReference type="RefSeq" id="XP_033660579.1">
    <property type="nucleotide sequence ID" value="XM_033809654.1"/>
</dbReference>
<feature type="transmembrane region" description="Helical" evidence="1">
    <location>
        <begin position="171"/>
        <end position="194"/>
    </location>
</feature>
<dbReference type="EMBL" id="ML993634">
    <property type="protein sequence ID" value="KAF2159690.1"/>
    <property type="molecule type" value="Genomic_DNA"/>
</dbReference>
<dbReference type="GeneID" id="54562926"/>
<proteinExistence type="predicted"/>
<reference evidence="2" key="1">
    <citation type="journal article" date="2020" name="Stud. Mycol.">
        <title>101 Dothideomycetes genomes: a test case for predicting lifestyles and emergence of pathogens.</title>
        <authorList>
            <person name="Haridas S."/>
            <person name="Albert R."/>
            <person name="Binder M."/>
            <person name="Bloem J."/>
            <person name="Labutti K."/>
            <person name="Salamov A."/>
            <person name="Andreopoulos B."/>
            <person name="Baker S."/>
            <person name="Barry K."/>
            <person name="Bills G."/>
            <person name="Bluhm B."/>
            <person name="Cannon C."/>
            <person name="Castanera R."/>
            <person name="Culley D."/>
            <person name="Daum C."/>
            <person name="Ezra D."/>
            <person name="Gonzalez J."/>
            <person name="Henrissat B."/>
            <person name="Kuo A."/>
            <person name="Liang C."/>
            <person name="Lipzen A."/>
            <person name="Lutzoni F."/>
            <person name="Magnuson J."/>
            <person name="Mondo S."/>
            <person name="Nolan M."/>
            <person name="Ohm R."/>
            <person name="Pangilinan J."/>
            <person name="Park H.-J."/>
            <person name="Ramirez L."/>
            <person name="Alfaro M."/>
            <person name="Sun H."/>
            <person name="Tritt A."/>
            <person name="Yoshinaga Y."/>
            <person name="Zwiers L.-H."/>
            <person name="Turgeon B."/>
            <person name="Goodwin S."/>
            <person name="Spatafora J."/>
            <person name="Crous P."/>
            <person name="Grigoriev I."/>
        </authorList>
    </citation>
    <scope>NUCLEOTIDE SEQUENCE</scope>
    <source>
        <strain evidence="2">ATCC 36951</strain>
    </source>
</reference>
<evidence type="ECO:0000313" key="2">
    <source>
        <dbReference type="EMBL" id="KAF2159690.1"/>
    </source>
</evidence>
<sequence length="199" mass="22847">MDPSQYYNNYMRDREANLRKESAQLEDCYGQYLDIRTAKLREQKEIWEVLDKVTGERLGVGEQLEGALMEQNECLQRQHLELLELRAQLRLGSGSWPASPGLMRRIGRQVLVGFLLLSLVYTLMMLNVMLIGALAAAWHILTPSWWVVDPYPPIDSVLWAVLFVCHRRSRLVVFVAFGIALLVLISAGMVWQVMEVVRS</sequence>
<keyword evidence="1" id="KW-0472">Membrane</keyword>
<evidence type="ECO:0000313" key="3">
    <source>
        <dbReference type="Proteomes" id="UP000799537"/>
    </source>
</evidence>
<name>A0A6A6C0K6_ZASCE</name>
<keyword evidence="1" id="KW-1133">Transmembrane helix</keyword>
<feature type="transmembrane region" description="Helical" evidence="1">
    <location>
        <begin position="144"/>
        <end position="164"/>
    </location>
</feature>